<proteinExistence type="predicted"/>
<dbReference type="InterPro" id="IPR043502">
    <property type="entry name" value="DNA/RNA_pol_sf"/>
</dbReference>
<reference evidence="5" key="1">
    <citation type="journal article" date="2017" name="Front. Plant Sci.">
        <title>Climate Clever Clovers: New Paradigm to Reduce the Environmental Footprint of Ruminants by Breeding Low Methanogenic Forages Utilizing Haplotype Variation.</title>
        <authorList>
            <person name="Kaur P."/>
            <person name="Appels R."/>
            <person name="Bayer P.E."/>
            <person name="Keeble-Gagnere G."/>
            <person name="Wang J."/>
            <person name="Hirakawa H."/>
            <person name="Shirasawa K."/>
            <person name="Vercoe P."/>
            <person name="Stefanova K."/>
            <person name="Durmic Z."/>
            <person name="Nichols P."/>
            <person name="Revell C."/>
            <person name="Isobe S.N."/>
            <person name="Edwards D."/>
            <person name="Erskine W."/>
        </authorList>
    </citation>
    <scope>NUCLEOTIDE SEQUENCE [LARGE SCALE GENOMIC DNA]</scope>
    <source>
        <strain evidence="5">cv. Daliak</strain>
    </source>
</reference>
<dbReference type="Pfam" id="PF14244">
    <property type="entry name" value="Retrotran_gag_3"/>
    <property type="match status" value="1"/>
</dbReference>
<keyword evidence="1" id="KW-0645">Protease</keyword>
<dbReference type="InterPro" id="IPR057670">
    <property type="entry name" value="SH3_retrovirus"/>
</dbReference>
<gene>
    <name evidence="4" type="ORF">TSUD_138850</name>
</gene>
<sequence>MPPRVAPIDPASDPSSPYYVHSSDGPSSVKVSPPLTGSNYHSWSRSMRRALGGKLKLEFVDGSIPVPIDQFDPSFRAWNRCNMLVHSWIMNSVSDSIAQSIVFMENAIDVWNDLKERFSQADLVRIAELQQELHSLKQDSRSVTEFYSDLKLIWEELEIYLPMPNCSCRNRCTCESMRSARANHSLLYIIRFLTGLNENFAVVKSQILLMDPLPPMNKVFSLVLQHERQGKFSPSDDSNVLLNAAKSKGSFPSKTTRVCTFCGKDNHIVENCFKKYGTPPHFRKNSQANSAEIEGGNDEQSTAANSNFITQDQALQLISLLQSSFPSQASSSAASNQVGSVEFTGHTSVNQGMHSKIFKTCSLGNWIVDSGASHHMCSSIQCFHSYSEIIPIKVRLPNGNVVLAKHSGVVKFSDSLVITNVLCIPNFSVNLISVSQLCKIQNYKVHFTDSKCTIQDQLTKRMIGFADLIEGLYYLTLTSKEVHAHSIDGTQHTNIPDQALWHFRLGHTSNTKMSLLQSVFPFITVDNKGVCDICHLAKHKKLYYKVSMNKATVPYELIHFDIWGPIASKSIHNHAYFLTAVDDYSRFTWVTLMKHKSEARQHVINFIKLIETQHNSKVKIVRTYNGVEFLMPQFYASKGIVHQTSCVETPEQNGRVERKHQHLLNVGRALLFQAHLPKMFWSYAVQHATYIINRVPSVVLSNKSPYELLHNVLPDIKDLKVFGSLAYASTLQSHRTKLTPRARKCIFLGYKQGVKGTILYDLHSKDIFISRNVTHHDHILPYKPQSDHSLWHFHTSSEPTNVPETIHTSFNSDQPVDTSTPHEHVTVIEPTQNLSNDVQLVVPSDIAEPSHISDTCNTQCTNHNDALNQPAQPLSPLLISNHLDQTPALPTSSDSNPTHRSTRLKHAPSYLSDYVCNQSTTSPGTQSSSGSLYPISDYHSLKNLSSIHHAFTVSLTHNTEPKSYLEACKFECWQKAMDDELEALTKTGTWVIVDLPSHIKPIGSKWVYKVKYKADGTIERYKARLVAKGYNQVEGLDFFDTFSPVAKLTTVRLLLAIASIKGWFLHQLDVNNAFLHGELQEDVYMAIPEGVTTLKQNQVCKLQKSLYGLKQASRKWYEKLTSLLISEGYSQSTADYSLFTLHNASHFTALLIYVDDIILAGTDLNEITRIKKILDTHFKIKDLGVLKYFLGLEVAQSREGITISQRKYCLDLLKDSGLLGSKPASTPLDPAVKLHIDDSKPYENVSLYRRLIGKLLYLCNTRPDISFATQQLSQFLHKPSVNHYHAACRVIRYLKHNPGRGLLFPRKSDIQLLGFSDSDWAGCLDTRKSTSGYCFFLGSSLISWKAKKQTTISRSSSEAEYRALSSATCELIWLTYLMNDLKVQCSKLPVIYCDSQSALHIASNPVFHERTKHLEIDCHLVREKVQQGILRLLPIPTEEQLADCLTKSLAAPKFNELISKLGLIDIYQP</sequence>
<feature type="compositionally biased region" description="Polar residues" evidence="2">
    <location>
        <begin position="24"/>
        <end position="33"/>
    </location>
</feature>
<dbReference type="InterPro" id="IPR036397">
    <property type="entry name" value="RNaseH_sf"/>
</dbReference>
<organism evidence="4 5">
    <name type="scientific">Trifolium subterraneum</name>
    <name type="common">Subterranean clover</name>
    <dbReference type="NCBI Taxonomy" id="3900"/>
    <lineage>
        <taxon>Eukaryota</taxon>
        <taxon>Viridiplantae</taxon>
        <taxon>Streptophyta</taxon>
        <taxon>Embryophyta</taxon>
        <taxon>Tracheophyta</taxon>
        <taxon>Spermatophyta</taxon>
        <taxon>Magnoliopsida</taxon>
        <taxon>eudicotyledons</taxon>
        <taxon>Gunneridae</taxon>
        <taxon>Pentapetalae</taxon>
        <taxon>rosids</taxon>
        <taxon>fabids</taxon>
        <taxon>Fabales</taxon>
        <taxon>Fabaceae</taxon>
        <taxon>Papilionoideae</taxon>
        <taxon>50 kb inversion clade</taxon>
        <taxon>NPAAA clade</taxon>
        <taxon>Hologalegina</taxon>
        <taxon>IRL clade</taxon>
        <taxon>Trifolieae</taxon>
        <taxon>Trifolium</taxon>
    </lineage>
</organism>
<keyword evidence="5" id="KW-1185">Reference proteome</keyword>
<feature type="region of interest" description="Disordered" evidence="2">
    <location>
        <begin position="1"/>
        <end position="33"/>
    </location>
</feature>
<dbReference type="GO" id="GO:0015074">
    <property type="term" value="P:DNA integration"/>
    <property type="evidence" value="ECO:0007669"/>
    <property type="project" value="InterPro"/>
</dbReference>
<keyword evidence="1" id="KW-0378">Hydrolase</keyword>
<dbReference type="GO" id="GO:0004190">
    <property type="term" value="F:aspartic-type endopeptidase activity"/>
    <property type="evidence" value="ECO:0007669"/>
    <property type="project" value="UniProtKB-KW"/>
</dbReference>
<dbReference type="Pfam" id="PF22936">
    <property type="entry name" value="Pol_BBD"/>
    <property type="match status" value="1"/>
</dbReference>
<dbReference type="PANTHER" id="PTHR11439">
    <property type="entry name" value="GAG-POL-RELATED RETROTRANSPOSON"/>
    <property type="match status" value="1"/>
</dbReference>
<protein>
    <recommendedName>
        <fullName evidence="3">Integrase catalytic domain-containing protein</fullName>
    </recommendedName>
</protein>
<feature type="region of interest" description="Disordered" evidence="2">
    <location>
        <begin position="884"/>
        <end position="904"/>
    </location>
</feature>
<dbReference type="InterPro" id="IPR054722">
    <property type="entry name" value="PolX-like_BBD"/>
</dbReference>
<evidence type="ECO:0000313" key="5">
    <source>
        <dbReference type="Proteomes" id="UP000242715"/>
    </source>
</evidence>
<dbReference type="EMBL" id="DF974322">
    <property type="protein sequence ID" value="GAU47513.1"/>
    <property type="molecule type" value="Genomic_DNA"/>
</dbReference>
<dbReference type="SUPFAM" id="SSF56672">
    <property type="entry name" value="DNA/RNA polymerases"/>
    <property type="match status" value="1"/>
</dbReference>
<dbReference type="Pfam" id="PF00665">
    <property type="entry name" value="rve"/>
    <property type="match status" value="1"/>
</dbReference>
<dbReference type="InterPro" id="IPR001584">
    <property type="entry name" value="Integrase_cat-core"/>
</dbReference>
<dbReference type="InterPro" id="IPR013103">
    <property type="entry name" value="RVT_2"/>
</dbReference>
<feature type="domain" description="Integrase catalytic" evidence="3">
    <location>
        <begin position="550"/>
        <end position="713"/>
    </location>
</feature>
<dbReference type="Pfam" id="PF14223">
    <property type="entry name" value="Retrotran_gag_2"/>
    <property type="match status" value="1"/>
</dbReference>
<dbReference type="InterPro" id="IPR029472">
    <property type="entry name" value="Copia-like_N"/>
</dbReference>
<dbReference type="Pfam" id="PF07727">
    <property type="entry name" value="RVT_2"/>
    <property type="match status" value="1"/>
</dbReference>
<dbReference type="SUPFAM" id="SSF53098">
    <property type="entry name" value="Ribonuclease H-like"/>
    <property type="match status" value="1"/>
</dbReference>
<evidence type="ECO:0000256" key="1">
    <source>
        <dbReference type="ARBA" id="ARBA00022750"/>
    </source>
</evidence>
<dbReference type="GO" id="GO:0003676">
    <property type="term" value="F:nucleic acid binding"/>
    <property type="evidence" value="ECO:0007669"/>
    <property type="project" value="InterPro"/>
</dbReference>
<name>A0A2Z6NZ90_TRISU</name>
<accession>A0A2Z6NZ90</accession>
<evidence type="ECO:0000313" key="4">
    <source>
        <dbReference type="EMBL" id="GAU47513.1"/>
    </source>
</evidence>
<feature type="compositionally biased region" description="Low complexity" evidence="2">
    <location>
        <begin position="1"/>
        <end position="17"/>
    </location>
</feature>
<dbReference type="PANTHER" id="PTHR11439:SF511">
    <property type="match status" value="1"/>
</dbReference>
<evidence type="ECO:0000259" key="3">
    <source>
        <dbReference type="PROSITE" id="PS50994"/>
    </source>
</evidence>
<dbReference type="CDD" id="cd09272">
    <property type="entry name" value="RNase_HI_RT_Ty1"/>
    <property type="match status" value="1"/>
</dbReference>
<dbReference type="InterPro" id="IPR025724">
    <property type="entry name" value="GAG-pre-integrase_dom"/>
</dbReference>
<dbReference type="Proteomes" id="UP000242715">
    <property type="component" value="Unassembled WGS sequence"/>
</dbReference>
<evidence type="ECO:0000256" key="2">
    <source>
        <dbReference type="SAM" id="MobiDB-lite"/>
    </source>
</evidence>
<feature type="compositionally biased region" description="Polar residues" evidence="2">
    <location>
        <begin position="884"/>
        <end position="899"/>
    </location>
</feature>
<dbReference type="Gene3D" id="3.30.420.10">
    <property type="entry name" value="Ribonuclease H-like superfamily/Ribonuclease H"/>
    <property type="match status" value="1"/>
</dbReference>
<keyword evidence="1" id="KW-0064">Aspartyl protease</keyword>
<dbReference type="Pfam" id="PF25597">
    <property type="entry name" value="SH3_retrovirus"/>
    <property type="match status" value="1"/>
</dbReference>
<dbReference type="Pfam" id="PF13976">
    <property type="entry name" value="gag_pre-integrs"/>
    <property type="match status" value="1"/>
</dbReference>
<dbReference type="OrthoDB" id="1418603at2759"/>
<dbReference type="InterPro" id="IPR012337">
    <property type="entry name" value="RNaseH-like_sf"/>
</dbReference>
<dbReference type="PROSITE" id="PS50994">
    <property type="entry name" value="INTEGRASE"/>
    <property type="match status" value="1"/>
</dbReference>